<evidence type="ECO:0000256" key="4">
    <source>
        <dbReference type="ARBA" id="ARBA00023136"/>
    </source>
</evidence>
<evidence type="ECO:0000256" key="2">
    <source>
        <dbReference type="ARBA" id="ARBA00022692"/>
    </source>
</evidence>
<dbReference type="PANTHER" id="PTHR12308">
    <property type="entry name" value="ANOCTAMIN"/>
    <property type="match status" value="1"/>
</dbReference>
<evidence type="ECO:0000256" key="5">
    <source>
        <dbReference type="SAM" id="Phobius"/>
    </source>
</evidence>
<comment type="subcellular location">
    <subcellularLocation>
        <location evidence="1">Membrane</location>
        <topology evidence="1">Multi-pass membrane protein</topology>
    </subcellularLocation>
</comment>
<dbReference type="GO" id="GO:0005254">
    <property type="term" value="F:chloride channel activity"/>
    <property type="evidence" value="ECO:0007669"/>
    <property type="project" value="TreeGrafter"/>
</dbReference>
<dbReference type="GO" id="GO:0016020">
    <property type="term" value="C:membrane"/>
    <property type="evidence" value="ECO:0007669"/>
    <property type="project" value="UniProtKB-SubCell"/>
</dbReference>
<dbReference type="Pfam" id="PF04547">
    <property type="entry name" value="Anoctamin"/>
    <property type="match status" value="1"/>
</dbReference>
<feature type="domain" description="Anoctamin transmembrane" evidence="6">
    <location>
        <begin position="1"/>
        <end position="154"/>
    </location>
</feature>
<dbReference type="AlphaFoldDB" id="A0A061RBB9"/>
<keyword evidence="4 5" id="KW-0472">Membrane</keyword>
<keyword evidence="2 5" id="KW-0812">Transmembrane</keyword>
<dbReference type="PANTHER" id="PTHR12308:SF73">
    <property type="entry name" value="ANOCTAMIN"/>
    <property type="match status" value="1"/>
</dbReference>
<dbReference type="InterPro" id="IPR049452">
    <property type="entry name" value="Anoctamin_TM"/>
</dbReference>
<dbReference type="InterPro" id="IPR007632">
    <property type="entry name" value="Anoctamin"/>
</dbReference>
<feature type="transmembrane region" description="Helical" evidence="5">
    <location>
        <begin position="70"/>
        <end position="90"/>
    </location>
</feature>
<reference evidence="7" key="1">
    <citation type="submission" date="2014-05" db="EMBL/GenBank/DDBJ databases">
        <title>The transcriptome of the halophilic microalga Tetraselmis sp. GSL018 isolated from the Great Salt Lake, Utah.</title>
        <authorList>
            <person name="Jinkerson R.E."/>
            <person name="D'Adamo S."/>
            <person name="Posewitz M.C."/>
        </authorList>
    </citation>
    <scope>NUCLEOTIDE SEQUENCE</scope>
    <source>
        <strain evidence="7">GSL018</strain>
    </source>
</reference>
<evidence type="ECO:0000256" key="1">
    <source>
        <dbReference type="ARBA" id="ARBA00004141"/>
    </source>
</evidence>
<evidence type="ECO:0000256" key="3">
    <source>
        <dbReference type="ARBA" id="ARBA00022989"/>
    </source>
</evidence>
<gene>
    <name evidence="7" type="ORF">TSPGSL018_9613</name>
</gene>
<protein>
    <submittedName>
        <fullName evidence="7">Ano8 protein</fullName>
    </submittedName>
</protein>
<accession>A0A061RBB9</accession>
<proteinExistence type="predicted"/>
<sequence>MPEYEAFDDYLEMVIQFGYIVMFAAAFPAASAISVLYNLIELKSDTYKLCFLYRRPQPRPARGIGVWERLMAVQMWLAVFTNLAIFSFSLEQMRHWFPWWFEEPEPDNIVLSQGMGRWFVASVVAMEHLMVFAIVAVLLLIPSVPGSVRLMASRERHRQQQLAQEQEHQQLTALVEARLQ</sequence>
<feature type="transmembrane region" description="Helical" evidence="5">
    <location>
        <begin position="20"/>
        <end position="40"/>
    </location>
</feature>
<name>A0A061RBB9_9CHLO</name>
<evidence type="ECO:0000259" key="6">
    <source>
        <dbReference type="Pfam" id="PF04547"/>
    </source>
</evidence>
<dbReference type="EMBL" id="GBEZ01018365">
    <property type="protein sequence ID" value="JAC68064.1"/>
    <property type="molecule type" value="Transcribed_RNA"/>
</dbReference>
<keyword evidence="3 5" id="KW-1133">Transmembrane helix</keyword>
<organism evidence="7">
    <name type="scientific">Tetraselmis sp. GSL018</name>
    <dbReference type="NCBI Taxonomy" id="582737"/>
    <lineage>
        <taxon>Eukaryota</taxon>
        <taxon>Viridiplantae</taxon>
        <taxon>Chlorophyta</taxon>
        <taxon>core chlorophytes</taxon>
        <taxon>Chlorodendrophyceae</taxon>
        <taxon>Chlorodendrales</taxon>
        <taxon>Chlorodendraceae</taxon>
        <taxon>Tetraselmis</taxon>
    </lineage>
</organism>
<feature type="transmembrane region" description="Helical" evidence="5">
    <location>
        <begin position="118"/>
        <end position="141"/>
    </location>
</feature>
<evidence type="ECO:0000313" key="7">
    <source>
        <dbReference type="EMBL" id="JAC68064.1"/>
    </source>
</evidence>